<dbReference type="Proteomes" id="UP000018545">
    <property type="component" value="Chromosome"/>
</dbReference>
<organism evidence="1 2">
    <name type="scientific">Cronobacter malonaticus</name>
    <dbReference type="NCBI Taxonomy" id="413503"/>
    <lineage>
        <taxon>Bacteria</taxon>
        <taxon>Pseudomonadati</taxon>
        <taxon>Pseudomonadota</taxon>
        <taxon>Gammaproteobacteria</taxon>
        <taxon>Enterobacterales</taxon>
        <taxon>Enterobacteriaceae</taxon>
        <taxon>Cronobacter</taxon>
    </lineage>
</organism>
<dbReference type="HOGENOM" id="CLU_3182680_0_0_6"/>
<evidence type="ECO:0000313" key="2">
    <source>
        <dbReference type="Proteomes" id="UP000018545"/>
    </source>
</evidence>
<dbReference type="EMBL" id="CP006731">
    <property type="protein sequence ID" value="AHB71005.1"/>
    <property type="molecule type" value="Genomic_DNA"/>
</dbReference>
<accession>V5U1X0</accession>
<name>V5U1X0_9ENTR</name>
<gene>
    <name evidence="1" type="ORF">P262_03692</name>
</gene>
<dbReference type="KEGG" id="csi:P262_03692"/>
<dbReference type="AlphaFoldDB" id="V5U1X0"/>
<evidence type="ECO:0000313" key="1">
    <source>
        <dbReference type="EMBL" id="AHB71005.1"/>
    </source>
</evidence>
<protein>
    <submittedName>
        <fullName evidence="1">Uncharacterized protein</fullName>
    </submittedName>
</protein>
<sequence length="46" mass="5405">MFSKYDGARFRPRFYLSGENLIVNIELIIGEYEIYPPGLIVTFFSQ</sequence>
<proteinExistence type="predicted"/>
<reference evidence="1 2" key="1">
    <citation type="journal article" date="2014" name="Genome Announc.">
        <title>Complete Genome Sequence of Cronobacter sakazakii Strain CMCC 45402.</title>
        <authorList>
            <person name="Zhao Z."/>
            <person name="Wang L."/>
            <person name="Wang B."/>
            <person name="Liang H."/>
            <person name="Ye Q."/>
            <person name="Zeng M."/>
        </authorList>
    </citation>
    <scope>NUCLEOTIDE SEQUENCE [LARGE SCALE GENOMIC DNA]</scope>
    <source>
        <strain evidence="2">45402</strain>
    </source>
</reference>